<evidence type="ECO:0000256" key="1">
    <source>
        <dbReference type="SAM" id="SignalP"/>
    </source>
</evidence>
<proteinExistence type="predicted"/>
<feature type="chain" id="PRO_5036434630" evidence="1">
    <location>
        <begin position="20"/>
        <end position="91"/>
    </location>
</feature>
<keyword evidence="1" id="KW-0732">Signal</keyword>
<comment type="caution">
    <text evidence="3">The sequence shown here is derived from an EMBL/GenBank/DDBJ whole genome shotgun (WGS) entry which is preliminary data.</text>
</comment>
<evidence type="ECO:0000313" key="2">
    <source>
        <dbReference type="EMBL" id="CAF1017610.1"/>
    </source>
</evidence>
<accession>A0A8S2J4C0</accession>
<reference evidence="3" key="1">
    <citation type="submission" date="2021-02" db="EMBL/GenBank/DDBJ databases">
        <authorList>
            <person name="Nowell W R."/>
        </authorList>
    </citation>
    <scope>NUCLEOTIDE SEQUENCE</scope>
</reference>
<feature type="non-terminal residue" evidence="3">
    <location>
        <position position="1"/>
    </location>
</feature>
<dbReference type="EMBL" id="CAJOBA010006900">
    <property type="protein sequence ID" value="CAF3786702.1"/>
    <property type="molecule type" value="Genomic_DNA"/>
</dbReference>
<dbReference type="AlphaFoldDB" id="A0A8S2J4C0"/>
<dbReference type="EMBL" id="CAJNOK010006891">
    <property type="protein sequence ID" value="CAF1017610.1"/>
    <property type="molecule type" value="Genomic_DNA"/>
</dbReference>
<dbReference type="Proteomes" id="UP000682733">
    <property type="component" value="Unassembled WGS sequence"/>
</dbReference>
<feature type="signal peptide" evidence="1">
    <location>
        <begin position="1"/>
        <end position="19"/>
    </location>
</feature>
<organism evidence="3 4">
    <name type="scientific">Didymodactylos carnosus</name>
    <dbReference type="NCBI Taxonomy" id="1234261"/>
    <lineage>
        <taxon>Eukaryota</taxon>
        <taxon>Metazoa</taxon>
        <taxon>Spiralia</taxon>
        <taxon>Gnathifera</taxon>
        <taxon>Rotifera</taxon>
        <taxon>Eurotatoria</taxon>
        <taxon>Bdelloidea</taxon>
        <taxon>Philodinida</taxon>
        <taxon>Philodinidae</taxon>
        <taxon>Didymodactylos</taxon>
    </lineage>
</organism>
<sequence>NALPILLLLLLILLPQNDERTLYDDNDADFNLIAGINGTNDDKDDDVRSELPLTVVFNVLFNSIYRVLLDFGLLSIDVADAAQFMLPILND</sequence>
<dbReference type="Proteomes" id="UP000677228">
    <property type="component" value="Unassembled WGS sequence"/>
</dbReference>
<gene>
    <name evidence="2" type="ORF">OVA965_LOCUS15362</name>
    <name evidence="3" type="ORF">TMI583_LOCUS15368</name>
</gene>
<protein>
    <submittedName>
        <fullName evidence="3">Uncharacterized protein</fullName>
    </submittedName>
</protein>
<name>A0A8S2J4C0_9BILA</name>
<evidence type="ECO:0000313" key="4">
    <source>
        <dbReference type="Proteomes" id="UP000682733"/>
    </source>
</evidence>
<evidence type="ECO:0000313" key="3">
    <source>
        <dbReference type="EMBL" id="CAF3786702.1"/>
    </source>
</evidence>